<comment type="caution">
    <text evidence="2">The sequence shown here is derived from an EMBL/GenBank/DDBJ whole genome shotgun (WGS) entry which is preliminary data.</text>
</comment>
<dbReference type="Gene3D" id="3.90.1150.10">
    <property type="entry name" value="Aspartate Aminotransferase, domain 1"/>
    <property type="match status" value="1"/>
</dbReference>
<dbReference type="EMBL" id="JAPTSV010000013">
    <property type="protein sequence ID" value="KAJ1521226.1"/>
    <property type="molecule type" value="Genomic_DNA"/>
</dbReference>
<proteinExistence type="predicted"/>
<evidence type="ECO:0000313" key="3">
    <source>
        <dbReference type="Proteomes" id="UP001075354"/>
    </source>
</evidence>
<dbReference type="InterPro" id="IPR015424">
    <property type="entry name" value="PyrdxlP-dep_Trfase"/>
</dbReference>
<keyword evidence="3" id="KW-1185">Reference proteome</keyword>
<dbReference type="GO" id="GO:0004838">
    <property type="term" value="F:L-tyrosine-2-oxoglutarate transaminase activity"/>
    <property type="evidence" value="ECO:0007669"/>
    <property type="project" value="TreeGrafter"/>
</dbReference>
<dbReference type="GO" id="GO:0006559">
    <property type="term" value="P:L-phenylalanine catabolic process"/>
    <property type="evidence" value="ECO:0007669"/>
    <property type="project" value="TreeGrafter"/>
</dbReference>
<dbReference type="Proteomes" id="UP001075354">
    <property type="component" value="Chromosome 13"/>
</dbReference>
<gene>
    <name evidence="2" type="ORF">ONE63_002912</name>
</gene>
<evidence type="ECO:0000259" key="1">
    <source>
        <dbReference type="Pfam" id="PF00155"/>
    </source>
</evidence>
<sequence>MHASIAFECLRRVPGLRPVMPQGAMYMMVGLDMASFPAFDTDLQLVNQLVCEESVFVLPGQCFDFPGYVRLVLTVPEEQLREACDRIAAFCARHHHHHHHHHAVDVDDAEHAVGVVVAAPEDAGHMDVDVFQESMSVVAQPCVQQL</sequence>
<dbReference type="InterPro" id="IPR004839">
    <property type="entry name" value="Aminotransferase_I/II_large"/>
</dbReference>
<dbReference type="AlphaFoldDB" id="A0AAV7XCA6"/>
<accession>A0AAV7XCA6</accession>
<feature type="domain" description="Aminotransferase class I/classII large" evidence="1">
    <location>
        <begin position="10"/>
        <end position="87"/>
    </location>
</feature>
<dbReference type="PANTHER" id="PTHR45744">
    <property type="entry name" value="TYROSINE AMINOTRANSFERASE"/>
    <property type="match status" value="1"/>
</dbReference>
<protein>
    <recommendedName>
        <fullName evidence="1">Aminotransferase class I/classII large domain-containing protein</fullName>
    </recommendedName>
</protein>
<dbReference type="Pfam" id="PF00155">
    <property type="entry name" value="Aminotran_1_2"/>
    <property type="match status" value="1"/>
</dbReference>
<organism evidence="2 3">
    <name type="scientific">Megalurothrips usitatus</name>
    <name type="common">bean blossom thrips</name>
    <dbReference type="NCBI Taxonomy" id="439358"/>
    <lineage>
        <taxon>Eukaryota</taxon>
        <taxon>Metazoa</taxon>
        <taxon>Ecdysozoa</taxon>
        <taxon>Arthropoda</taxon>
        <taxon>Hexapoda</taxon>
        <taxon>Insecta</taxon>
        <taxon>Pterygota</taxon>
        <taxon>Neoptera</taxon>
        <taxon>Paraneoptera</taxon>
        <taxon>Thysanoptera</taxon>
        <taxon>Terebrantia</taxon>
        <taxon>Thripoidea</taxon>
        <taxon>Thripidae</taxon>
        <taxon>Megalurothrips</taxon>
    </lineage>
</organism>
<dbReference type="GO" id="GO:0006572">
    <property type="term" value="P:L-tyrosine catabolic process"/>
    <property type="evidence" value="ECO:0007669"/>
    <property type="project" value="TreeGrafter"/>
</dbReference>
<dbReference type="PANTHER" id="PTHR45744:SF2">
    <property type="entry name" value="TYROSINE AMINOTRANSFERASE"/>
    <property type="match status" value="1"/>
</dbReference>
<name>A0AAV7XCA6_9NEOP</name>
<dbReference type="SUPFAM" id="SSF53383">
    <property type="entry name" value="PLP-dependent transferases"/>
    <property type="match status" value="1"/>
</dbReference>
<evidence type="ECO:0000313" key="2">
    <source>
        <dbReference type="EMBL" id="KAJ1521226.1"/>
    </source>
</evidence>
<dbReference type="GO" id="GO:0030170">
    <property type="term" value="F:pyridoxal phosphate binding"/>
    <property type="evidence" value="ECO:0007669"/>
    <property type="project" value="InterPro"/>
</dbReference>
<reference evidence="2" key="1">
    <citation type="submission" date="2022-12" db="EMBL/GenBank/DDBJ databases">
        <title>Chromosome-level genome assembly of the bean flower thrips Megalurothrips usitatus.</title>
        <authorList>
            <person name="Ma L."/>
            <person name="Liu Q."/>
            <person name="Li H."/>
            <person name="Cai W."/>
        </authorList>
    </citation>
    <scope>NUCLEOTIDE SEQUENCE</scope>
    <source>
        <strain evidence="2">Cailab_2022a</strain>
    </source>
</reference>
<dbReference type="InterPro" id="IPR015422">
    <property type="entry name" value="PyrdxlP-dep_Trfase_small"/>
</dbReference>